<keyword evidence="4" id="KW-1185">Reference proteome</keyword>
<dbReference type="AlphaFoldDB" id="A0AAD0W790"/>
<accession>A0AAD0W790</accession>
<dbReference type="InterPro" id="IPR001638">
    <property type="entry name" value="Solute-binding_3/MltF_N"/>
</dbReference>
<name>A0AAD0W790_9NEIS</name>
<keyword evidence="1" id="KW-0732">Signal</keyword>
<dbReference type="EMBL" id="CP031968">
    <property type="protein sequence ID" value="AXT45087.1"/>
    <property type="molecule type" value="Genomic_DNA"/>
</dbReference>
<feature type="domain" description="Solute-binding protein family 3/N-terminal" evidence="2">
    <location>
        <begin position="48"/>
        <end position="256"/>
    </location>
</feature>
<dbReference type="PANTHER" id="PTHR35936:SF19">
    <property type="entry name" value="AMINO-ACID-BINDING PROTEIN YXEM-RELATED"/>
    <property type="match status" value="1"/>
</dbReference>
<organism evidence="3 4">
    <name type="scientific">Chromobacterium rhizoryzae</name>
    <dbReference type="NCBI Taxonomy" id="1778675"/>
    <lineage>
        <taxon>Bacteria</taxon>
        <taxon>Pseudomonadati</taxon>
        <taxon>Pseudomonadota</taxon>
        <taxon>Betaproteobacteria</taxon>
        <taxon>Neisseriales</taxon>
        <taxon>Chromobacteriaceae</taxon>
        <taxon>Chromobacterium</taxon>
    </lineage>
</organism>
<gene>
    <name evidence="3" type="ORF">D1345_02250</name>
</gene>
<dbReference type="KEGG" id="crz:D1345_02250"/>
<evidence type="ECO:0000259" key="2">
    <source>
        <dbReference type="Pfam" id="PF00497"/>
    </source>
</evidence>
<proteinExistence type="predicted"/>
<dbReference type="Proteomes" id="UP000259465">
    <property type="component" value="Chromosome"/>
</dbReference>
<evidence type="ECO:0000313" key="4">
    <source>
        <dbReference type="Proteomes" id="UP000259465"/>
    </source>
</evidence>
<protein>
    <recommendedName>
        <fullName evidence="2">Solute-binding protein family 3/N-terminal domain-containing protein</fullName>
    </recommendedName>
</protein>
<evidence type="ECO:0000256" key="1">
    <source>
        <dbReference type="ARBA" id="ARBA00022729"/>
    </source>
</evidence>
<sequence>MLTPDSAMLARRNPAGGHMAKRLLFTLLLLGGAPSCLAEQALSLQYRDKPPYSYSQNGKPAGFLLERTIEILHRAAVPAEFEEVPAKRILSNIQANKKLICSPGWYKTPEREAFALFSSAIHQDKPHLVLANIKSAKNIQKFSTLKALFASPEFKLGKVAGVSYGPELDAMIDHATAAVMDSTVTPGELAQMIVSQRADYMLIDVEDYKYLLQKKELDAKRLAILSFKDIPEGLKRYIMCSKQASPELMQRINQSILLAP</sequence>
<reference evidence="3 4" key="1">
    <citation type="submission" date="2018-08" db="EMBL/GenBank/DDBJ databases">
        <title>Complete genome sequence of JP2-74.</title>
        <authorList>
            <person name="Wu L."/>
        </authorList>
    </citation>
    <scope>NUCLEOTIDE SEQUENCE [LARGE SCALE GENOMIC DNA]</scope>
    <source>
        <strain evidence="3 4">JP2-74</strain>
    </source>
</reference>
<dbReference type="PANTHER" id="PTHR35936">
    <property type="entry name" value="MEMBRANE-BOUND LYTIC MUREIN TRANSGLYCOSYLASE F"/>
    <property type="match status" value="1"/>
</dbReference>
<evidence type="ECO:0000313" key="3">
    <source>
        <dbReference type="EMBL" id="AXT45087.1"/>
    </source>
</evidence>
<dbReference type="Pfam" id="PF00497">
    <property type="entry name" value="SBP_bac_3"/>
    <property type="match status" value="1"/>
</dbReference>
<dbReference type="SUPFAM" id="SSF53850">
    <property type="entry name" value="Periplasmic binding protein-like II"/>
    <property type="match status" value="1"/>
</dbReference>
<dbReference type="Gene3D" id="3.40.190.10">
    <property type="entry name" value="Periplasmic binding protein-like II"/>
    <property type="match status" value="2"/>
</dbReference>